<dbReference type="InterPro" id="IPR036271">
    <property type="entry name" value="Tet_transcr_reg_TetR-rel_C_sf"/>
</dbReference>
<feature type="domain" description="HTH tetR-type" evidence="5">
    <location>
        <begin position="6"/>
        <end position="66"/>
    </location>
</feature>
<dbReference type="InterPro" id="IPR001647">
    <property type="entry name" value="HTH_TetR"/>
</dbReference>
<proteinExistence type="predicted"/>
<dbReference type="PROSITE" id="PS50977">
    <property type="entry name" value="HTH_TETR_2"/>
    <property type="match status" value="1"/>
</dbReference>
<keyword evidence="7" id="KW-1185">Reference proteome</keyword>
<gene>
    <name evidence="6" type="ORF">BUL40_14145</name>
</gene>
<dbReference type="RefSeq" id="WP_244901881.1">
    <property type="nucleotide sequence ID" value="NZ_MTBC01000011.1"/>
</dbReference>
<dbReference type="EMBL" id="MTBC01000011">
    <property type="protein sequence ID" value="OQD41736.1"/>
    <property type="molecule type" value="Genomic_DNA"/>
</dbReference>
<evidence type="ECO:0000313" key="6">
    <source>
        <dbReference type="EMBL" id="OQD41736.1"/>
    </source>
</evidence>
<evidence type="ECO:0000256" key="4">
    <source>
        <dbReference type="PROSITE-ProRule" id="PRU00335"/>
    </source>
</evidence>
<dbReference type="Pfam" id="PF00440">
    <property type="entry name" value="TetR_N"/>
    <property type="match status" value="1"/>
</dbReference>
<dbReference type="PANTHER" id="PTHR47506">
    <property type="entry name" value="TRANSCRIPTIONAL REGULATORY PROTEIN"/>
    <property type="match status" value="1"/>
</dbReference>
<dbReference type="Proteomes" id="UP000191680">
    <property type="component" value="Unassembled WGS sequence"/>
</dbReference>
<evidence type="ECO:0000313" key="7">
    <source>
        <dbReference type="Proteomes" id="UP000191680"/>
    </source>
</evidence>
<dbReference type="PANTHER" id="PTHR47506:SF1">
    <property type="entry name" value="HTH-TYPE TRANSCRIPTIONAL REGULATOR YJDC"/>
    <property type="match status" value="1"/>
</dbReference>
<feature type="DNA-binding region" description="H-T-H motif" evidence="4">
    <location>
        <begin position="29"/>
        <end position="48"/>
    </location>
</feature>
<sequence>MARKKQYSKDEVIEKAMQLFWKNGYERTSMQQLENEMGINKFSIYAAFGSKDGVFLASLELYQKKLNKLLNQLADGPQTVKAIENYFYNFLAFSKEKNVCKGCLITNAANEFRVGANQAISNELNRFVNKVRNLFYNILEVEEKDMAWTNEKADYLVVAMFGLSSASRVFNEKQLDMYIKNIFKNF</sequence>
<dbReference type="SUPFAM" id="SSF48498">
    <property type="entry name" value="Tetracyclin repressor-like, C-terminal domain"/>
    <property type="match status" value="1"/>
</dbReference>
<evidence type="ECO:0000256" key="2">
    <source>
        <dbReference type="ARBA" id="ARBA00023125"/>
    </source>
</evidence>
<dbReference type="Gene3D" id="1.10.357.10">
    <property type="entry name" value="Tetracycline Repressor, domain 2"/>
    <property type="match status" value="1"/>
</dbReference>
<comment type="caution">
    <text evidence="6">The sequence shown here is derived from an EMBL/GenBank/DDBJ whole genome shotgun (WGS) entry which is preliminary data.</text>
</comment>
<protein>
    <submittedName>
        <fullName evidence="6">TetR family transcriptional regulator</fullName>
    </submittedName>
</protein>
<evidence type="ECO:0000256" key="3">
    <source>
        <dbReference type="ARBA" id="ARBA00023163"/>
    </source>
</evidence>
<dbReference type="AlphaFoldDB" id="A0A1V6LP33"/>
<organism evidence="6 7">
    <name type="scientific">Croceivirga radicis</name>
    <dbReference type="NCBI Taxonomy" id="1929488"/>
    <lineage>
        <taxon>Bacteria</taxon>
        <taxon>Pseudomonadati</taxon>
        <taxon>Bacteroidota</taxon>
        <taxon>Flavobacteriia</taxon>
        <taxon>Flavobacteriales</taxon>
        <taxon>Flavobacteriaceae</taxon>
        <taxon>Croceivirga</taxon>
    </lineage>
</organism>
<evidence type="ECO:0000259" key="5">
    <source>
        <dbReference type="PROSITE" id="PS50977"/>
    </source>
</evidence>
<name>A0A1V6LP33_9FLAO</name>
<dbReference type="SUPFAM" id="SSF46689">
    <property type="entry name" value="Homeodomain-like"/>
    <property type="match status" value="1"/>
</dbReference>
<keyword evidence="1" id="KW-0805">Transcription regulation</keyword>
<dbReference type="GO" id="GO:0003677">
    <property type="term" value="F:DNA binding"/>
    <property type="evidence" value="ECO:0007669"/>
    <property type="project" value="UniProtKB-UniRule"/>
</dbReference>
<evidence type="ECO:0000256" key="1">
    <source>
        <dbReference type="ARBA" id="ARBA00023015"/>
    </source>
</evidence>
<keyword evidence="3" id="KW-0804">Transcription</keyword>
<reference evidence="6 7" key="1">
    <citation type="submission" date="2016-12" db="EMBL/GenBank/DDBJ databases">
        <authorList>
            <person name="Song W.-J."/>
            <person name="Kurnit D.M."/>
        </authorList>
    </citation>
    <scope>NUCLEOTIDE SEQUENCE [LARGE SCALE GENOMIC DNA]</scope>
    <source>
        <strain evidence="6 7">HSG9</strain>
    </source>
</reference>
<dbReference type="InterPro" id="IPR009057">
    <property type="entry name" value="Homeodomain-like_sf"/>
</dbReference>
<keyword evidence="2 4" id="KW-0238">DNA-binding</keyword>
<dbReference type="Gene3D" id="1.10.10.60">
    <property type="entry name" value="Homeodomain-like"/>
    <property type="match status" value="1"/>
</dbReference>
<accession>A0A1V6LP33</accession>